<keyword evidence="3" id="KW-0378">Hydrolase</keyword>
<evidence type="ECO:0000313" key="5">
    <source>
        <dbReference type="EMBL" id="PQV65074.1"/>
    </source>
</evidence>
<evidence type="ECO:0000256" key="3">
    <source>
        <dbReference type="ARBA" id="ARBA00022801"/>
    </source>
</evidence>
<dbReference type="EMBL" id="NIGF01000002">
    <property type="protein sequence ID" value="PQV65074.1"/>
    <property type="molecule type" value="Genomic_DNA"/>
</dbReference>
<gene>
    <name evidence="5" type="ORF">B1R32_10281</name>
</gene>
<dbReference type="Proteomes" id="UP000237684">
    <property type="component" value="Unassembled WGS sequence"/>
</dbReference>
<dbReference type="GO" id="GO:0008745">
    <property type="term" value="F:N-acetylmuramoyl-L-alanine amidase activity"/>
    <property type="evidence" value="ECO:0007669"/>
    <property type="project" value="UniProtKB-EC"/>
</dbReference>
<dbReference type="CDD" id="cd02696">
    <property type="entry name" value="MurNAc-LAA"/>
    <property type="match status" value="1"/>
</dbReference>
<comment type="caution">
    <text evidence="5">The sequence shown here is derived from an EMBL/GenBank/DDBJ whole genome shotgun (WGS) entry which is preliminary data.</text>
</comment>
<dbReference type="InParanoid" id="A0A2S8SWA7"/>
<dbReference type="SUPFAM" id="SSF53187">
    <property type="entry name" value="Zn-dependent exopeptidases"/>
    <property type="match status" value="1"/>
</dbReference>
<evidence type="ECO:0000256" key="1">
    <source>
        <dbReference type="ARBA" id="ARBA00001561"/>
    </source>
</evidence>
<dbReference type="PANTHER" id="PTHR30404">
    <property type="entry name" value="N-ACETYLMURAMOYL-L-ALANINE AMIDASE"/>
    <property type="match status" value="1"/>
</dbReference>
<dbReference type="Gene3D" id="3.40.630.40">
    <property type="entry name" value="Zn-dependent exopeptidases"/>
    <property type="match status" value="1"/>
</dbReference>
<evidence type="ECO:0000256" key="2">
    <source>
        <dbReference type="ARBA" id="ARBA00011901"/>
    </source>
</evidence>
<dbReference type="FunCoup" id="A0A2S8SWA7">
    <property type="interactions" value="134"/>
</dbReference>
<organism evidence="5 6">
    <name type="scientific">Abditibacterium utsteinense</name>
    <dbReference type="NCBI Taxonomy" id="1960156"/>
    <lineage>
        <taxon>Bacteria</taxon>
        <taxon>Pseudomonadati</taxon>
        <taxon>Abditibacteriota</taxon>
        <taxon>Abditibacteriia</taxon>
        <taxon>Abditibacteriales</taxon>
        <taxon>Abditibacteriaceae</taxon>
        <taxon>Abditibacterium</taxon>
    </lineage>
</organism>
<dbReference type="EC" id="3.5.1.28" evidence="2"/>
<name>A0A2S8SWA7_9BACT</name>
<dbReference type="InterPro" id="IPR002508">
    <property type="entry name" value="MurNAc-LAA_cat"/>
</dbReference>
<dbReference type="GO" id="GO:0009253">
    <property type="term" value="P:peptidoglycan catabolic process"/>
    <property type="evidence" value="ECO:0007669"/>
    <property type="project" value="InterPro"/>
</dbReference>
<evidence type="ECO:0000259" key="4">
    <source>
        <dbReference type="SMART" id="SM00646"/>
    </source>
</evidence>
<proteinExistence type="predicted"/>
<accession>A0A2S8SWA7</accession>
<sequence length="225" mass="24338">MTLTSGLAHAQNGASDVPFVVCIDPGHPSETARGASAHGLVENTLNWQVGQRLERRLRADGIRVVMTKKSINQLVTNRQRAEIANRAGAAIMIRLHCDAGGGSGFTWYYPDRAGTKYGVTGPPKNVQLWSREAARVMNDAMKPVLRGSLKSNPIKTDAATGVGGKQGGVLTGSIFSRVPTALIEMCYITQKNDARFIASVAGQEKMALALEKGVLNWRQFYTRGR</sequence>
<feature type="domain" description="MurNAc-LAA" evidence="4">
    <location>
        <begin position="81"/>
        <end position="215"/>
    </location>
</feature>
<dbReference type="Pfam" id="PF01520">
    <property type="entry name" value="Amidase_3"/>
    <property type="match status" value="1"/>
</dbReference>
<dbReference type="InterPro" id="IPR050695">
    <property type="entry name" value="N-acetylmuramoyl_amidase_3"/>
</dbReference>
<comment type="catalytic activity">
    <reaction evidence="1">
        <text>Hydrolyzes the link between N-acetylmuramoyl residues and L-amino acid residues in certain cell-wall glycopeptides.</text>
        <dbReference type="EC" id="3.5.1.28"/>
    </reaction>
</comment>
<protein>
    <recommendedName>
        <fullName evidence="2">N-acetylmuramoyl-L-alanine amidase</fullName>
        <ecNumber evidence="2">3.5.1.28</ecNumber>
    </recommendedName>
</protein>
<dbReference type="PANTHER" id="PTHR30404:SF0">
    <property type="entry name" value="N-ACETYLMURAMOYL-L-ALANINE AMIDASE AMIC"/>
    <property type="match status" value="1"/>
</dbReference>
<evidence type="ECO:0000313" key="6">
    <source>
        <dbReference type="Proteomes" id="UP000237684"/>
    </source>
</evidence>
<dbReference type="GO" id="GO:0030288">
    <property type="term" value="C:outer membrane-bounded periplasmic space"/>
    <property type="evidence" value="ECO:0007669"/>
    <property type="project" value="TreeGrafter"/>
</dbReference>
<dbReference type="AlphaFoldDB" id="A0A2S8SWA7"/>
<reference evidence="5 6" key="1">
    <citation type="journal article" date="2018" name="Syst. Appl. Microbiol.">
        <title>Abditibacterium utsteinense sp. nov., the first cultivated member of candidate phylum FBP, isolated from ice-free Antarctic soil samples.</title>
        <authorList>
            <person name="Tahon G."/>
            <person name="Tytgat B."/>
            <person name="Lebbe L."/>
            <person name="Carlier A."/>
            <person name="Willems A."/>
        </authorList>
    </citation>
    <scope>NUCLEOTIDE SEQUENCE [LARGE SCALE GENOMIC DNA]</scope>
    <source>
        <strain evidence="5 6">LMG 29911</strain>
    </source>
</reference>
<keyword evidence="6" id="KW-1185">Reference proteome</keyword>
<dbReference type="SMART" id="SM00646">
    <property type="entry name" value="Ami_3"/>
    <property type="match status" value="1"/>
</dbReference>